<evidence type="ECO:0000313" key="2">
    <source>
        <dbReference type="Proteomes" id="UP001183648"/>
    </source>
</evidence>
<evidence type="ECO:0000313" key="1">
    <source>
        <dbReference type="EMBL" id="MDR7363530.1"/>
    </source>
</evidence>
<reference evidence="1 2" key="1">
    <citation type="submission" date="2023-07" db="EMBL/GenBank/DDBJ databases">
        <title>Sequencing the genomes of 1000 actinobacteria strains.</title>
        <authorList>
            <person name="Klenk H.-P."/>
        </authorList>
    </citation>
    <scope>NUCLEOTIDE SEQUENCE [LARGE SCALE GENOMIC DNA]</scope>
    <source>
        <strain evidence="1 2">DSM 19426</strain>
    </source>
</reference>
<protein>
    <submittedName>
        <fullName evidence="1">Uncharacterized protein</fullName>
    </submittedName>
</protein>
<comment type="caution">
    <text evidence="1">The sequence shown here is derived from an EMBL/GenBank/DDBJ whole genome shotgun (WGS) entry which is preliminary data.</text>
</comment>
<gene>
    <name evidence="1" type="ORF">J2S63_003083</name>
</gene>
<dbReference type="CDD" id="cd00257">
    <property type="entry name" value="beta-trefoil_FSCN-like"/>
    <property type="match status" value="1"/>
</dbReference>
<dbReference type="SUPFAM" id="SSF50405">
    <property type="entry name" value="Actin-crosslinking proteins"/>
    <property type="match status" value="1"/>
</dbReference>
<dbReference type="Gene3D" id="2.80.10.50">
    <property type="match status" value="1"/>
</dbReference>
<keyword evidence="2" id="KW-1185">Reference proteome</keyword>
<dbReference type="InterPro" id="IPR008999">
    <property type="entry name" value="Actin-crosslinking"/>
</dbReference>
<dbReference type="RefSeq" id="WP_310304025.1">
    <property type="nucleotide sequence ID" value="NZ_BAAAPS010000003.1"/>
</dbReference>
<dbReference type="Proteomes" id="UP001183648">
    <property type="component" value="Unassembled WGS sequence"/>
</dbReference>
<name>A0ABU2BYP9_9ACTN</name>
<dbReference type="EMBL" id="JAVDYG010000001">
    <property type="protein sequence ID" value="MDR7363530.1"/>
    <property type="molecule type" value="Genomic_DNA"/>
</dbReference>
<sequence>MHLTALRIGAHHLVAPRPVVAGTPVVVADGGLSFGGVWDRVQLPYERVALCTPYGTYLSCRLGPDGLLRMTLAGGLGPQEAFEEVLWPDGGVSLRTCERTFVAAPGEVGATVRADGRDGEATTRLRYGMVPGALAREVAEVKAGTPRVADMPRQFAQPVVESRE</sequence>
<organism evidence="1 2">
    <name type="scientific">Nocardioides marmoribigeumensis</name>
    <dbReference type="NCBI Taxonomy" id="433649"/>
    <lineage>
        <taxon>Bacteria</taxon>
        <taxon>Bacillati</taxon>
        <taxon>Actinomycetota</taxon>
        <taxon>Actinomycetes</taxon>
        <taxon>Propionibacteriales</taxon>
        <taxon>Nocardioidaceae</taxon>
        <taxon>Nocardioides</taxon>
    </lineage>
</organism>
<proteinExistence type="predicted"/>
<accession>A0ABU2BYP9</accession>